<dbReference type="Pfam" id="PF13976">
    <property type="entry name" value="gag_pre-integrs"/>
    <property type="match status" value="1"/>
</dbReference>
<dbReference type="Pfam" id="PF22936">
    <property type="entry name" value="Pol_BBD"/>
    <property type="match status" value="1"/>
</dbReference>
<keyword evidence="4" id="KW-1185">Reference proteome</keyword>
<feature type="domain" description="Retrovirus-related Pol polyprotein from transposon TNT 1-94-like beta-barrel" evidence="2">
    <location>
        <begin position="96"/>
        <end position="176"/>
    </location>
</feature>
<dbReference type="STRING" id="22663.A0A2I0KAA2"/>
<evidence type="ECO:0000313" key="3">
    <source>
        <dbReference type="EMBL" id="PKI65478.1"/>
    </source>
</evidence>
<accession>A0A2I0KAA2</accession>
<dbReference type="EMBL" id="PGOL01000750">
    <property type="protein sequence ID" value="PKI65478.1"/>
    <property type="molecule type" value="Genomic_DNA"/>
</dbReference>
<dbReference type="InterPro" id="IPR054722">
    <property type="entry name" value="PolX-like_BBD"/>
</dbReference>
<dbReference type="AlphaFoldDB" id="A0A2I0KAA2"/>
<sequence>MDGGKLMIEKFDGSDYGFWRMQIEDYLYGKDLWQPLEDKSIGMTEAEWKVLDRKAMSVIRLSLSRNVAFHTAKEKTTKEEISDALILSVSSPLESWVLDSGASFHSCPNADIMENYTFGNFGKVYLADDEPLEIAGKGDVRIKTPNGLVWQLRGVRHIPGLKRNLISVGHLDDEGYDLSFGSSSWKIIKGAMVVARGKKDGTLYMTVNNHDNIALASVNSDADLWHCRLGHMSEKGMKQLCSKGKLPGLKTIELGLCEDCVFGKQKRSEHSSKWELAMEDEMNSLMSNSTWELVELPKDATPSSPAGVCGYDHAHRLLAHDSDERLPLSSSPVIVPHLHRGVGDFCRAPMFAPPPFPFISSSLSSLSPTVAASSSSLVRPFSAVMP</sequence>
<organism evidence="3 4">
    <name type="scientific">Punica granatum</name>
    <name type="common">Pomegranate</name>
    <dbReference type="NCBI Taxonomy" id="22663"/>
    <lineage>
        <taxon>Eukaryota</taxon>
        <taxon>Viridiplantae</taxon>
        <taxon>Streptophyta</taxon>
        <taxon>Embryophyta</taxon>
        <taxon>Tracheophyta</taxon>
        <taxon>Spermatophyta</taxon>
        <taxon>Magnoliopsida</taxon>
        <taxon>eudicotyledons</taxon>
        <taxon>Gunneridae</taxon>
        <taxon>Pentapetalae</taxon>
        <taxon>rosids</taxon>
        <taxon>malvids</taxon>
        <taxon>Myrtales</taxon>
        <taxon>Lythraceae</taxon>
        <taxon>Punica</taxon>
    </lineage>
</organism>
<evidence type="ECO:0000313" key="4">
    <source>
        <dbReference type="Proteomes" id="UP000233551"/>
    </source>
</evidence>
<evidence type="ECO:0000259" key="1">
    <source>
        <dbReference type="Pfam" id="PF13976"/>
    </source>
</evidence>
<comment type="caution">
    <text evidence="3">The sequence shown here is derived from an EMBL/GenBank/DDBJ whole genome shotgun (WGS) entry which is preliminary data.</text>
</comment>
<dbReference type="Proteomes" id="UP000233551">
    <property type="component" value="Unassembled WGS sequence"/>
</dbReference>
<dbReference type="InterPro" id="IPR025724">
    <property type="entry name" value="GAG-pre-integrase_dom"/>
</dbReference>
<feature type="domain" description="GAG-pre-integrase" evidence="1">
    <location>
        <begin position="208"/>
        <end position="265"/>
    </location>
</feature>
<gene>
    <name evidence="3" type="ORF">CRG98_014136</name>
</gene>
<reference evidence="3 4" key="1">
    <citation type="submission" date="2017-11" db="EMBL/GenBank/DDBJ databases">
        <title>De-novo sequencing of pomegranate (Punica granatum L.) genome.</title>
        <authorList>
            <person name="Akparov Z."/>
            <person name="Amiraslanov A."/>
            <person name="Hajiyeva S."/>
            <person name="Abbasov M."/>
            <person name="Kaur K."/>
            <person name="Hamwieh A."/>
            <person name="Solovyev V."/>
            <person name="Salamov A."/>
            <person name="Braich B."/>
            <person name="Kosarev P."/>
            <person name="Mahmoud A."/>
            <person name="Hajiyev E."/>
            <person name="Babayeva S."/>
            <person name="Izzatullayeva V."/>
            <person name="Mammadov A."/>
            <person name="Mammadov A."/>
            <person name="Sharifova S."/>
            <person name="Ojaghi J."/>
            <person name="Eynullazada K."/>
            <person name="Bayramov B."/>
            <person name="Abdulazimova A."/>
            <person name="Shahmuradov I."/>
        </authorList>
    </citation>
    <scope>NUCLEOTIDE SEQUENCE [LARGE SCALE GENOMIC DNA]</scope>
    <source>
        <strain evidence="4">cv. AG2017</strain>
        <tissue evidence="3">Leaf</tissue>
    </source>
</reference>
<name>A0A2I0KAA2_PUNGR</name>
<proteinExistence type="predicted"/>
<protein>
    <submittedName>
        <fullName evidence="3">Uncharacterized protein</fullName>
    </submittedName>
</protein>
<evidence type="ECO:0000259" key="2">
    <source>
        <dbReference type="Pfam" id="PF22936"/>
    </source>
</evidence>